<keyword evidence="10" id="KW-0028">Amino-acid biosynthesis</keyword>
<dbReference type="Pfam" id="PF01063">
    <property type="entry name" value="Aminotran_4"/>
    <property type="match status" value="1"/>
</dbReference>
<evidence type="ECO:0000313" key="15">
    <source>
        <dbReference type="Proteomes" id="UP000247609"/>
    </source>
</evidence>
<dbReference type="InterPro" id="IPR043131">
    <property type="entry name" value="BCAT-like_N"/>
</dbReference>
<dbReference type="RefSeq" id="WP_110527433.1">
    <property type="nucleotide sequence ID" value="NZ_NOXG01000002.1"/>
</dbReference>
<dbReference type="SUPFAM" id="SSF56752">
    <property type="entry name" value="D-aminoacid aminotransferase-like PLP-dependent enzymes"/>
    <property type="match status" value="1"/>
</dbReference>
<protein>
    <recommendedName>
        <fullName evidence="8">Probable branched-chain-amino-acid aminotransferase</fullName>
        <ecNumber evidence="7">2.6.1.42</ecNumber>
    </recommendedName>
</protein>
<dbReference type="AlphaFoldDB" id="A0A318QHJ4"/>
<evidence type="ECO:0000256" key="10">
    <source>
        <dbReference type="ARBA" id="ARBA00023304"/>
    </source>
</evidence>
<dbReference type="InterPro" id="IPR043132">
    <property type="entry name" value="BCAT-like_C"/>
</dbReference>
<dbReference type="InterPro" id="IPR036038">
    <property type="entry name" value="Aminotransferase-like"/>
</dbReference>
<dbReference type="GO" id="GO:0009082">
    <property type="term" value="P:branched-chain amino acid biosynthetic process"/>
    <property type="evidence" value="ECO:0007669"/>
    <property type="project" value="UniProtKB-KW"/>
</dbReference>
<comment type="pathway">
    <text evidence="3">Amino-acid biosynthesis; L-isoleucine biosynthesis; L-isoleucine from 2-oxobutanoate: step 4/4.</text>
</comment>
<name>A0A318QHJ4_9PROT</name>
<dbReference type="GO" id="GO:0008652">
    <property type="term" value="P:amino acid biosynthetic process"/>
    <property type="evidence" value="ECO:0007669"/>
    <property type="project" value="UniProtKB-ARBA"/>
</dbReference>
<gene>
    <name evidence="14" type="ORF">CFR71_02420</name>
</gene>
<dbReference type="GO" id="GO:0052654">
    <property type="term" value="F:L-leucine-2-oxoglutarate transaminase activity"/>
    <property type="evidence" value="ECO:0007669"/>
    <property type="project" value="RHEA"/>
</dbReference>
<comment type="catalytic activity">
    <reaction evidence="12">
        <text>L-isoleucine + 2-oxoglutarate = (S)-3-methyl-2-oxopentanoate + L-glutamate</text>
        <dbReference type="Rhea" id="RHEA:24801"/>
        <dbReference type="ChEBI" id="CHEBI:16810"/>
        <dbReference type="ChEBI" id="CHEBI:29985"/>
        <dbReference type="ChEBI" id="CHEBI:35146"/>
        <dbReference type="ChEBI" id="CHEBI:58045"/>
        <dbReference type="EC" id="2.6.1.42"/>
    </reaction>
</comment>
<dbReference type="Proteomes" id="UP000247609">
    <property type="component" value="Unassembled WGS sequence"/>
</dbReference>
<evidence type="ECO:0000256" key="5">
    <source>
        <dbReference type="ARBA" id="ARBA00005072"/>
    </source>
</evidence>
<evidence type="ECO:0000256" key="4">
    <source>
        <dbReference type="ARBA" id="ARBA00004931"/>
    </source>
</evidence>
<dbReference type="Gene3D" id="3.20.10.10">
    <property type="entry name" value="D-amino Acid Aminotransferase, subunit A, domain 2"/>
    <property type="match status" value="1"/>
</dbReference>
<organism evidence="14 15">
    <name type="scientific">Novacetimonas pomaceti</name>
    <dbReference type="NCBI Taxonomy" id="2021998"/>
    <lineage>
        <taxon>Bacteria</taxon>
        <taxon>Pseudomonadati</taxon>
        <taxon>Pseudomonadota</taxon>
        <taxon>Alphaproteobacteria</taxon>
        <taxon>Acetobacterales</taxon>
        <taxon>Acetobacteraceae</taxon>
        <taxon>Novacetimonas</taxon>
    </lineage>
</organism>
<comment type="caution">
    <text evidence="14">The sequence shown here is derived from an EMBL/GenBank/DDBJ whole genome shotgun (WGS) entry which is preliminary data.</text>
</comment>
<comment type="catalytic activity">
    <reaction evidence="13">
        <text>L-leucine + 2-oxoglutarate = 4-methyl-2-oxopentanoate + L-glutamate</text>
        <dbReference type="Rhea" id="RHEA:18321"/>
        <dbReference type="ChEBI" id="CHEBI:16810"/>
        <dbReference type="ChEBI" id="CHEBI:17865"/>
        <dbReference type="ChEBI" id="CHEBI:29985"/>
        <dbReference type="ChEBI" id="CHEBI:57427"/>
        <dbReference type="EC" id="2.6.1.42"/>
    </reaction>
</comment>
<evidence type="ECO:0000313" key="14">
    <source>
        <dbReference type="EMBL" id="PYD76718.1"/>
    </source>
</evidence>
<evidence type="ECO:0000256" key="6">
    <source>
        <dbReference type="ARBA" id="ARBA00009320"/>
    </source>
</evidence>
<dbReference type="Gene3D" id="3.30.470.10">
    <property type="match status" value="1"/>
</dbReference>
<sequence length="296" mass="32538">MERTVYCAGTYMPQSEARLGILDRGTLFGDAIYEVTVVLDGRLIDNGLHLDRLERSLAALAIPMPLPRHEIEAVQHELVARNELEEGTLYLQVSRGEADRDFVYPADMRPNFFAFTQRRAIRDTPAQRQGISVALMPDPRWARRDIKTTMLLGQVLAKREARATGFADVWFVEDGVITEGASSTAFLITRAGAVVTRPNSHAILPGCTRRAVQALCARHDLVFEERGFTPDDIAMAAEAFQTSASSLVTPVVRVGAIPIGDGTPGPMTRRLQRYYLEAALGQGPDARPAKPGPELL</sequence>
<evidence type="ECO:0000256" key="11">
    <source>
        <dbReference type="ARBA" id="ARBA00048212"/>
    </source>
</evidence>
<evidence type="ECO:0000256" key="13">
    <source>
        <dbReference type="ARBA" id="ARBA00049229"/>
    </source>
</evidence>
<evidence type="ECO:0000256" key="7">
    <source>
        <dbReference type="ARBA" id="ARBA00013053"/>
    </source>
</evidence>
<reference evidence="14 15" key="1">
    <citation type="submission" date="2017-07" db="EMBL/GenBank/DDBJ databases">
        <title>A draft genome sequence of Komagataeibacter sp. T5K1.</title>
        <authorList>
            <person name="Skraban J."/>
            <person name="Cleenwerck I."/>
            <person name="Vandamme P."/>
            <person name="Trcek J."/>
        </authorList>
    </citation>
    <scope>NUCLEOTIDE SEQUENCE [LARGE SCALE GENOMIC DNA]</scope>
    <source>
        <strain evidence="14 15">T5K1</strain>
    </source>
</reference>
<dbReference type="FunFam" id="3.20.10.10:FF:000002">
    <property type="entry name" value="D-alanine aminotransferase"/>
    <property type="match status" value="1"/>
</dbReference>
<dbReference type="EMBL" id="NOXG01000002">
    <property type="protein sequence ID" value="PYD76718.1"/>
    <property type="molecule type" value="Genomic_DNA"/>
</dbReference>
<comment type="cofactor">
    <cofactor evidence="1">
        <name>pyridoxal 5'-phosphate</name>
        <dbReference type="ChEBI" id="CHEBI:597326"/>
    </cofactor>
</comment>
<keyword evidence="14" id="KW-0808">Transferase</keyword>
<evidence type="ECO:0000256" key="2">
    <source>
        <dbReference type="ARBA" id="ARBA00003109"/>
    </source>
</evidence>
<dbReference type="InterPro" id="IPR050571">
    <property type="entry name" value="Class-IV_PLP-Dep_Aminotrnsfr"/>
</dbReference>
<dbReference type="EC" id="2.6.1.42" evidence="7"/>
<comment type="similarity">
    <text evidence="6">Belongs to the class-IV pyridoxal-phosphate-dependent aminotransferase family.</text>
</comment>
<comment type="pathway">
    <text evidence="4">Amino-acid biosynthesis; L-valine biosynthesis; L-valine from pyruvate: step 4/4.</text>
</comment>
<evidence type="ECO:0000256" key="8">
    <source>
        <dbReference type="ARBA" id="ARBA00014472"/>
    </source>
</evidence>
<keyword evidence="10" id="KW-0100">Branched-chain amino acid biosynthesis</keyword>
<evidence type="ECO:0000256" key="9">
    <source>
        <dbReference type="ARBA" id="ARBA00022898"/>
    </source>
</evidence>
<dbReference type="InterPro" id="IPR001544">
    <property type="entry name" value="Aminotrans_IV"/>
</dbReference>
<keyword evidence="14" id="KW-0032">Aminotransferase</keyword>
<evidence type="ECO:0000256" key="3">
    <source>
        <dbReference type="ARBA" id="ARBA00004824"/>
    </source>
</evidence>
<evidence type="ECO:0000256" key="12">
    <source>
        <dbReference type="ARBA" id="ARBA00048798"/>
    </source>
</evidence>
<keyword evidence="9" id="KW-0663">Pyridoxal phosphate</keyword>
<comment type="pathway">
    <text evidence="5">Amino-acid biosynthesis; L-leucine biosynthesis; L-leucine from 3-methyl-2-oxobutanoate: step 4/4.</text>
</comment>
<dbReference type="GO" id="GO:0052656">
    <property type="term" value="F:L-isoleucine-2-oxoglutarate transaminase activity"/>
    <property type="evidence" value="ECO:0007669"/>
    <property type="project" value="RHEA"/>
</dbReference>
<dbReference type="PANTHER" id="PTHR42743:SF11">
    <property type="entry name" value="AMINODEOXYCHORISMATE LYASE"/>
    <property type="match status" value="1"/>
</dbReference>
<proteinExistence type="inferred from homology"/>
<dbReference type="NCBIfam" id="NF005209">
    <property type="entry name" value="PRK06680.1"/>
    <property type="match status" value="1"/>
</dbReference>
<dbReference type="GO" id="GO:0052655">
    <property type="term" value="F:L-valine-2-oxoglutarate transaminase activity"/>
    <property type="evidence" value="ECO:0007669"/>
    <property type="project" value="RHEA"/>
</dbReference>
<comment type="function">
    <text evidence="2">Acts on leucine, isoleucine and valine.</text>
</comment>
<comment type="catalytic activity">
    <reaction evidence="11">
        <text>L-valine + 2-oxoglutarate = 3-methyl-2-oxobutanoate + L-glutamate</text>
        <dbReference type="Rhea" id="RHEA:24813"/>
        <dbReference type="ChEBI" id="CHEBI:11851"/>
        <dbReference type="ChEBI" id="CHEBI:16810"/>
        <dbReference type="ChEBI" id="CHEBI:29985"/>
        <dbReference type="ChEBI" id="CHEBI:57762"/>
        <dbReference type="EC" id="2.6.1.42"/>
    </reaction>
</comment>
<accession>A0A318QHJ4</accession>
<evidence type="ECO:0000256" key="1">
    <source>
        <dbReference type="ARBA" id="ARBA00001933"/>
    </source>
</evidence>
<dbReference type="GO" id="GO:0005829">
    <property type="term" value="C:cytosol"/>
    <property type="evidence" value="ECO:0007669"/>
    <property type="project" value="TreeGrafter"/>
</dbReference>
<dbReference type="PANTHER" id="PTHR42743">
    <property type="entry name" value="AMINO-ACID AMINOTRANSFERASE"/>
    <property type="match status" value="1"/>
</dbReference>